<evidence type="ECO:0000256" key="3">
    <source>
        <dbReference type="ARBA" id="ARBA00022676"/>
    </source>
</evidence>
<sequence length="739" mass="78902">MAKTRAKNKQGVLGRVSRRIGGTGSLPVRVLRWLLFLMVAGLIAGALVFAVLYATIKIPDPNADFQTETTNVYYSDGKTKIGSFATQNRESLTYDEIPEVMRDAVVAAEDRTFWENRGIDLRGIVRAARNNATSGSITGGGSTITQQYVKILYLNQERSYSRKVKEAILSVKIHNQLTKQEILEGYLNTIYYGNGSYGVEVASRTYFGKPAAKLNIGQAAFLATVINNPSYFDPYAEGARDRVLPRFNYVLDGMVKRGSITAEEAAAHKGKFPKFKKQRANQRFEGPKGHLLELVRKQMSSEGGFLDSEIEGGGLRVVTTFDKNMQKDAVEAVKQVRPDGLDELNTAVASVQPGTGAVRALYGGPDYLKSQLNWATLPTQPGSTFKAFAVVAALENGYSLQTRLNGNAPLKVGDAEIQNQGDSGGKSYGFINLETATEFSVNTAFVDLTDQMENGPEKILKAAREAGIPESTVDKINPVIGVSLGYAPVAPIDMANAYATLAADGKRADWYVIDHVDDTRGARVFKHDVATTQTIDKDVAADTLAALQTVVRGGSGTKARTFCPTAGKTGTATANDGKDGEDRVSSSWFVGATPKLATAVMYNRGKGNEELEGYLNPFFGGTYPALTFQAYMNRALEGSECGTFPQRANIKADKGTAVYTNPGNGGGEKKKETKPTPKPTKPTPKRTTPAPEPTTPAPTTPAPEPEPEPSGPPATTPPATPPGPAATGGGAGGGTGGRN</sequence>
<keyword evidence="4" id="KW-0808">Transferase</keyword>
<dbReference type="SUPFAM" id="SSF53955">
    <property type="entry name" value="Lysozyme-like"/>
    <property type="match status" value="1"/>
</dbReference>
<feature type="region of interest" description="Disordered" evidence="9">
    <location>
        <begin position="653"/>
        <end position="739"/>
    </location>
</feature>
<dbReference type="RefSeq" id="WP_232418300.1">
    <property type="nucleotide sequence ID" value="NZ_CP101990.1"/>
</dbReference>
<evidence type="ECO:0000313" key="13">
    <source>
        <dbReference type="EMBL" id="UUI68512.1"/>
    </source>
</evidence>
<dbReference type="InterPro" id="IPR012338">
    <property type="entry name" value="Beta-lactam/transpept-like"/>
</dbReference>
<keyword evidence="2" id="KW-0645">Protease</keyword>
<feature type="domain" description="Glycosyl transferase family 51" evidence="12">
    <location>
        <begin position="80"/>
        <end position="254"/>
    </location>
</feature>
<keyword evidence="10" id="KW-1133">Transmembrane helix</keyword>
<dbReference type="InterPro" id="IPR001264">
    <property type="entry name" value="Glyco_trans_51"/>
</dbReference>
<evidence type="ECO:0000256" key="8">
    <source>
        <dbReference type="ARBA" id="ARBA00049902"/>
    </source>
</evidence>
<dbReference type="Pfam" id="PF00905">
    <property type="entry name" value="Transpeptidase"/>
    <property type="match status" value="1"/>
</dbReference>
<dbReference type="PANTHER" id="PTHR32282">
    <property type="entry name" value="BINDING PROTEIN TRANSPEPTIDASE, PUTATIVE-RELATED"/>
    <property type="match status" value="1"/>
</dbReference>
<dbReference type="SUPFAM" id="SSF56601">
    <property type="entry name" value="beta-lactamase/transpeptidase-like"/>
    <property type="match status" value="1"/>
</dbReference>
<keyword evidence="14" id="KW-1185">Reference proteome</keyword>
<evidence type="ECO:0000256" key="6">
    <source>
        <dbReference type="ARBA" id="ARBA00023268"/>
    </source>
</evidence>
<evidence type="ECO:0000256" key="4">
    <source>
        <dbReference type="ARBA" id="ARBA00022679"/>
    </source>
</evidence>
<evidence type="ECO:0000256" key="7">
    <source>
        <dbReference type="ARBA" id="ARBA00034000"/>
    </source>
</evidence>
<accession>A0ABY5KH86</accession>
<feature type="transmembrane region" description="Helical" evidence="10">
    <location>
        <begin position="33"/>
        <end position="56"/>
    </location>
</feature>
<comment type="catalytic activity">
    <reaction evidence="8">
        <text>[GlcNAc-(1-&gt;4)-Mur2Ac(oyl-L-Ala-gamma-D-Glu-L-Lys-D-Ala-D-Ala)](n)-di-trans,octa-cis-undecaprenyl diphosphate + beta-D-GlcNAc-(1-&gt;4)-Mur2Ac(oyl-L-Ala-gamma-D-Glu-L-Lys-D-Ala-D-Ala)-di-trans,octa-cis-undecaprenyl diphosphate = [GlcNAc-(1-&gt;4)-Mur2Ac(oyl-L-Ala-gamma-D-Glu-L-Lys-D-Ala-D-Ala)](n+1)-di-trans,octa-cis-undecaprenyl diphosphate + di-trans,octa-cis-undecaprenyl diphosphate + H(+)</text>
        <dbReference type="Rhea" id="RHEA:23708"/>
        <dbReference type="Rhea" id="RHEA-COMP:9602"/>
        <dbReference type="Rhea" id="RHEA-COMP:9603"/>
        <dbReference type="ChEBI" id="CHEBI:15378"/>
        <dbReference type="ChEBI" id="CHEBI:58405"/>
        <dbReference type="ChEBI" id="CHEBI:60033"/>
        <dbReference type="ChEBI" id="CHEBI:78435"/>
        <dbReference type="EC" id="2.4.99.28"/>
    </reaction>
</comment>
<evidence type="ECO:0000313" key="14">
    <source>
        <dbReference type="Proteomes" id="UP001315860"/>
    </source>
</evidence>
<dbReference type="InterPro" id="IPR036950">
    <property type="entry name" value="PBP_transglycosylase"/>
</dbReference>
<keyword evidence="6" id="KW-0511">Multifunctional enzyme</keyword>
<gene>
    <name evidence="13" type="ORF">NP095_15090</name>
</gene>
<dbReference type="InterPro" id="IPR023346">
    <property type="entry name" value="Lysozyme-like_dom_sf"/>
</dbReference>
<dbReference type="EMBL" id="CP101990">
    <property type="protein sequence ID" value="UUI68512.1"/>
    <property type="molecule type" value="Genomic_DNA"/>
</dbReference>
<dbReference type="Gene3D" id="1.10.3810.10">
    <property type="entry name" value="Biosynthetic peptidoglycan transglycosylase-like"/>
    <property type="match status" value="1"/>
</dbReference>
<feature type="domain" description="Penicillin-binding protein transpeptidase" evidence="11">
    <location>
        <begin position="350"/>
        <end position="606"/>
    </location>
</feature>
<dbReference type="InterPro" id="IPR001460">
    <property type="entry name" value="PCN-bd_Tpept"/>
</dbReference>
<evidence type="ECO:0000256" key="10">
    <source>
        <dbReference type="SAM" id="Phobius"/>
    </source>
</evidence>
<evidence type="ECO:0000259" key="12">
    <source>
        <dbReference type="Pfam" id="PF00912"/>
    </source>
</evidence>
<dbReference type="InterPro" id="IPR050396">
    <property type="entry name" value="Glycosyltr_51/Transpeptidase"/>
</dbReference>
<keyword evidence="10" id="KW-0472">Membrane</keyword>
<evidence type="ECO:0000256" key="2">
    <source>
        <dbReference type="ARBA" id="ARBA00022670"/>
    </source>
</evidence>
<evidence type="ECO:0000259" key="11">
    <source>
        <dbReference type="Pfam" id="PF00905"/>
    </source>
</evidence>
<evidence type="ECO:0000256" key="1">
    <source>
        <dbReference type="ARBA" id="ARBA00022645"/>
    </source>
</evidence>
<keyword evidence="1" id="KW-0121">Carboxypeptidase</keyword>
<proteinExistence type="predicted"/>
<organism evidence="13 14">
    <name type="scientific">Aeromicrobium duanguangcaii</name>
    <dbReference type="NCBI Taxonomy" id="2968086"/>
    <lineage>
        <taxon>Bacteria</taxon>
        <taxon>Bacillati</taxon>
        <taxon>Actinomycetota</taxon>
        <taxon>Actinomycetes</taxon>
        <taxon>Propionibacteriales</taxon>
        <taxon>Nocardioidaceae</taxon>
        <taxon>Aeromicrobium</taxon>
    </lineage>
</organism>
<evidence type="ECO:0000256" key="5">
    <source>
        <dbReference type="ARBA" id="ARBA00022801"/>
    </source>
</evidence>
<reference evidence="13 14" key="1">
    <citation type="submission" date="2022-07" db="EMBL/GenBank/DDBJ databases">
        <title>Novel species in genus Aeromicrobium.</title>
        <authorList>
            <person name="Ye L."/>
        </authorList>
    </citation>
    <scope>NUCLEOTIDE SEQUENCE [LARGE SCALE GENOMIC DNA]</scope>
    <source>
        <strain evidence="14">zg-Y50</strain>
    </source>
</reference>
<keyword evidence="3" id="KW-0328">Glycosyltransferase</keyword>
<keyword evidence="5" id="KW-0378">Hydrolase</keyword>
<feature type="compositionally biased region" description="Gly residues" evidence="9">
    <location>
        <begin position="726"/>
        <end position="739"/>
    </location>
</feature>
<feature type="compositionally biased region" description="Pro residues" evidence="9">
    <location>
        <begin position="690"/>
        <end position="724"/>
    </location>
</feature>
<dbReference type="Pfam" id="PF00912">
    <property type="entry name" value="Transgly"/>
    <property type="match status" value="1"/>
</dbReference>
<evidence type="ECO:0000256" key="9">
    <source>
        <dbReference type="SAM" id="MobiDB-lite"/>
    </source>
</evidence>
<dbReference type="Gene3D" id="3.40.710.10">
    <property type="entry name" value="DD-peptidase/beta-lactamase superfamily"/>
    <property type="match status" value="1"/>
</dbReference>
<keyword evidence="10" id="KW-0812">Transmembrane</keyword>
<dbReference type="Proteomes" id="UP001315860">
    <property type="component" value="Chromosome"/>
</dbReference>
<name>A0ABY5KH86_9ACTN</name>
<comment type="catalytic activity">
    <reaction evidence="7">
        <text>Preferential cleavage: (Ac)2-L-Lys-D-Ala-|-D-Ala. Also transpeptidation of peptidyl-alanyl moieties that are N-acyl substituents of D-alanine.</text>
        <dbReference type="EC" id="3.4.16.4"/>
    </reaction>
</comment>
<protein>
    <submittedName>
        <fullName evidence="13">Penicillin-binding protein</fullName>
    </submittedName>
</protein>
<dbReference type="PANTHER" id="PTHR32282:SF34">
    <property type="entry name" value="PENICILLIN-BINDING PROTEIN 1A"/>
    <property type="match status" value="1"/>
</dbReference>